<accession>A0A8J8MM91</accession>
<dbReference type="PROSITE" id="PS51257">
    <property type="entry name" value="PROKAR_LIPOPROTEIN"/>
    <property type="match status" value="1"/>
</dbReference>
<dbReference type="EMBL" id="CP058649">
    <property type="protein sequence ID" value="QUI24096.1"/>
    <property type="molecule type" value="Genomic_DNA"/>
</dbReference>
<keyword evidence="4" id="KW-1185">Reference proteome</keyword>
<organism evidence="3 4">
    <name type="scientific">Vallitalea pronyensis</name>
    <dbReference type="NCBI Taxonomy" id="1348613"/>
    <lineage>
        <taxon>Bacteria</taxon>
        <taxon>Bacillati</taxon>
        <taxon>Bacillota</taxon>
        <taxon>Clostridia</taxon>
        <taxon>Lachnospirales</taxon>
        <taxon>Vallitaleaceae</taxon>
        <taxon>Vallitalea</taxon>
    </lineage>
</organism>
<evidence type="ECO:0000256" key="1">
    <source>
        <dbReference type="SAM" id="MobiDB-lite"/>
    </source>
</evidence>
<dbReference type="Proteomes" id="UP000683246">
    <property type="component" value="Chromosome"/>
</dbReference>
<reference evidence="3" key="1">
    <citation type="submission" date="2020-07" db="EMBL/GenBank/DDBJ databases">
        <title>Vallitalea pronyensis genome.</title>
        <authorList>
            <person name="Postec A."/>
        </authorList>
    </citation>
    <scope>NUCLEOTIDE SEQUENCE</scope>
    <source>
        <strain evidence="3">FatNI3</strain>
    </source>
</reference>
<dbReference type="KEGG" id="vpy:HZI73_18145"/>
<feature type="compositionally biased region" description="Acidic residues" evidence="1">
    <location>
        <begin position="41"/>
        <end position="81"/>
    </location>
</feature>
<dbReference type="RefSeq" id="WP_212694788.1">
    <property type="nucleotide sequence ID" value="NZ_CP058649.1"/>
</dbReference>
<proteinExistence type="predicted"/>
<feature type="chain" id="PRO_5038787701" description="DUF5666 domain-containing protein" evidence="2">
    <location>
        <begin position="20"/>
        <end position="166"/>
    </location>
</feature>
<keyword evidence="2" id="KW-0732">Signal</keyword>
<evidence type="ECO:0008006" key="5">
    <source>
        <dbReference type="Google" id="ProtNLM"/>
    </source>
</evidence>
<dbReference type="AlphaFoldDB" id="A0A8J8MM91"/>
<gene>
    <name evidence="3" type="ORF">HZI73_18145</name>
</gene>
<sequence>MKKLIAIAMALTIGLAVFTGCTEKADDDTANPDDNTTQVQPDDDTNEPDENDAEGNDTDSNEAEDTTDENDSEDGTDENESDENKPQEKVAVNISGTIEEISEDGSKIKVDGKWVIITEETRFEDDPDNGIEPVSKVFKVGNTVAGYTSGDTEAEEVTADVIYSNE</sequence>
<evidence type="ECO:0000256" key="2">
    <source>
        <dbReference type="SAM" id="SignalP"/>
    </source>
</evidence>
<feature type="signal peptide" evidence="2">
    <location>
        <begin position="1"/>
        <end position="19"/>
    </location>
</feature>
<name>A0A8J8MM91_9FIRM</name>
<evidence type="ECO:0000313" key="4">
    <source>
        <dbReference type="Proteomes" id="UP000683246"/>
    </source>
</evidence>
<protein>
    <recommendedName>
        <fullName evidence="5">DUF5666 domain-containing protein</fullName>
    </recommendedName>
</protein>
<evidence type="ECO:0000313" key="3">
    <source>
        <dbReference type="EMBL" id="QUI24096.1"/>
    </source>
</evidence>
<feature type="region of interest" description="Disordered" evidence="1">
    <location>
        <begin position="23"/>
        <end position="95"/>
    </location>
</feature>